<reference evidence="1" key="1">
    <citation type="journal article" date="2018" name="BMC Genomics">
        <title>Comparative genomics of the wheat fungal pathogen Pyrenophora tritici-repentis reveals chromosomal variations and genome plasticity.</title>
        <authorList>
            <person name="Moolhuijzen P."/>
            <person name="See P.T."/>
            <person name="Hane J.K."/>
            <person name="Shi G."/>
            <person name="Liu Z."/>
            <person name="Oliver R.P."/>
            <person name="Moffat C.S."/>
        </authorList>
    </citation>
    <scope>NUCLEOTIDE SEQUENCE [LARGE SCALE GENOMIC DNA]</scope>
    <source>
        <strain evidence="1">M4</strain>
    </source>
</reference>
<proteinExistence type="predicted"/>
<comment type="caution">
    <text evidence="1">The sequence shown here is derived from an EMBL/GenBank/DDBJ whole genome shotgun (WGS) entry which is preliminary data.</text>
</comment>
<dbReference type="GeneID" id="90954767"/>
<dbReference type="AlphaFoldDB" id="A0A2W1CSH2"/>
<gene>
    <name evidence="1" type="ORF">PtrM4_044640</name>
</gene>
<protein>
    <submittedName>
        <fullName evidence="1">Uncharacterized protein</fullName>
    </submittedName>
</protein>
<dbReference type="RefSeq" id="XP_065959098.1">
    <property type="nucleotide sequence ID" value="XM_066104534.1"/>
</dbReference>
<evidence type="ECO:0000313" key="2">
    <source>
        <dbReference type="Proteomes" id="UP000245464"/>
    </source>
</evidence>
<organism evidence="1 2">
    <name type="scientific">Pyrenophora tritici-repentis</name>
    <dbReference type="NCBI Taxonomy" id="45151"/>
    <lineage>
        <taxon>Eukaryota</taxon>
        <taxon>Fungi</taxon>
        <taxon>Dikarya</taxon>
        <taxon>Ascomycota</taxon>
        <taxon>Pezizomycotina</taxon>
        <taxon>Dothideomycetes</taxon>
        <taxon>Pleosporomycetidae</taxon>
        <taxon>Pleosporales</taxon>
        <taxon>Pleosporineae</taxon>
        <taxon>Pleosporaceae</taxon>
        <taxon>Pyrenophora</taxon>
    </lineage>
</organism>
<accession>A0A2W1CSH2</accession>
<dbReference type="Proteomes" id="UP000245464">
    <property type="component" value="Chromosome 10"/>
</dbReference>
<name>A0A2W1CSH2_9PLEO</name>
<dbReference type="KEGG" id="ptrr:90954767"/>
<sequence>MVLAKCDILQIKILNSFLQYSSIQSHSFANNYILGEIVASEFRKSRIVTGFWQISVVTRVLIEHMNIMSFISIQNAYPSV</sequence>
<dbReference type="EMBL" id="NQIK02000010">
    <property type="protein sequence ID" value="KAF7565030.1"/>
    <property type="molecule type" value="Genomic_DNA"/>
</dbReference>
<evidence type="ECO:0000313" key="1">
    <source>
        <dbReference type="EMBL" id="KAF7565030.1"/>
    </source>
</evidence>